<protein>
    <submittedName>
        <fullName evidence="2">Methyltransferase type 11</fullName>
    </submittedName>
</protein>
<evidence type="ECO:0000259" key="1">
    <source>
        <dbReference type="Pfam" id="PF08241"/>
    </source>
</evidence>
<proteinExistence type="predicted"/>
<dbReference type="CDD" id="cd02440">
    <property type="entry name" value="AdoMet_MTases"/>
    <property type="match status" value="1"/>
</dbReference>
<dbReference type="InterPro" id="IPR052356">
    <property type="entry name" value="Thiol_S-MT"/>
</dbReference>
<dbReference type="InterPro" id="IPR029063">
    <property type="entry name" value="SAM-dependent_MTases_sf"/>
</dbReference>
<dbReference type="InterPro" id="IPR013216">
    <property type="entry name" value="Methyltransf_11"/>
</dbReference>
<keyword evidence="2" id="KW-0489">Methyltransferase</keyword>
<dbReference type="Gene3D" id="3.40.50.150">
    <property type="entry name" value="Vaccinia Virus protein VP39"/>
    <property type="match status" value="1"/>
</dbReference>
<evidence type="ECO:0000313" key="3">
    <source>
        <dbReference type="Proteomes" id="UP000603227"/>
    </source>
</evidence>
<sequence length="214" mass="23124">MSTTGRKELQHPRFARQYLKIAVESDRRGGASHRDRLLAGLTGRVLEVGAGQGRNFPHYPDTVTEVVALEPDDTLRAVAEQTAASAPVRVTVDAGEAAELPGDAGEFDAVVASLVLCSVDDVPEVLAEMARVLRPGGELRFYEHVRSPRRWAGWLEDAITPLWSRAAGGCHPNRDTEAAIRAAGFTITGINRFGFSPSAFMPNTLHILGTAVRQ</sequence>
<reference evidence="2" key="2">
    <citation type="submission" date="2020-09" db="EMBL/GenBank/DDBJ databases">
        <authorList>
            <person name="Sun Q."/>
            <person name="Zhou Y."/>
        </authorList>
    </citation>
    <scope>NUCLEOTIDE SEQUENCE</scope>
    <source>
        <strain evidence="2">CGMCC 4.7403</strain>
    </source>
</reference>
<organism evidence="2 3">
    <name type="scientific">Streptomyces capitiformicae</name>
    <dbReference type="NCBI Taxonomy" id="2014920"/>
    <lineage>
        <taxon>Bacteria</taxon>
        <taxon>Bacillati</taxon>
        <taxon>Actinomycetota</taxon>
        <taxon>Actinomycetes</taxon>
        <taxon>Kitasatosporales</taxon>
        <taxon>Streptomycetaceae</taxon>
        <taxon>Streptomyces</taxon>
    </lineage>
</organism>
<accession>A0A918ZHA5</accession>
<evidence type="ECO:0000313" key="2">
    <source>
        <dbReference type="EMBL" id="GHE49694.1"/>
    </source>
</evidence>
<dbReference type="AlphaFoldDB" id="A0A918ZHA5"/>
<dbReference type="PANTHER" id="PTHR45036:SF1">
    <property type="entry name" value="METHYLTRANSFERASE LIKE 7A"/>
    <property type="match status" value="1"/>
</dbReference>
<dbReference type="RefSeq" id="WP_189786552.1">
    <property type="nucleotide sequence ID" value="NZ_BNAT01000033.1"/>
</dbReference>
<name>A0A918ZHA5_9ACTN</name>
<dbReference type="GO" id="GO:0032259">
    <property type="term" value="P:methylation"/>
    <property type="evidence" value="ECO:0007669"/>
    <property type="project" value="UniProtKB-KW"/>
</dbReference>
<dbReference type="SUPFAM" id="SSF53335">
    <property type="entry name" value="S-adenosyl-L-methionine-dependent methyltransferases"/>
    <property type="match status" value="1"/>
</dbReference>
<feature type="domain" description="Methyltransferase type 11" evidence="1">
    <location>
        <begin position="46"/>
        <end position="140"/>
    </location>
</feature>
<dbReference type="PANTHER" id="PTHR45036">
    <property type="entry name" value="METHYLTRANSFERASE LIKE 7B"/>
    <property type="match status" value="1"/>
</dbReference>
<dbReference type="Pfam" id="PF08241">
    <property type="entry name" value="Methyltransf_11"/>
    <property type="match status" value="1"/>
</dbReference>
<gene>
    <name evidence="2" type="ORF">GCM10017771_71310</name>
</gene>
<reference evidence="2" key="1">
    <citation type="journal article" date="2014" name="Int. J. Syst. Evol. Microbiol.">
        <title>Complete genome sequence of Corynebacterium casei LMG S-19264T (=DSM 44701T), isolated from a smear-ripened cheese.</title>
        <authorList>
            <consortium name="US DOE Joint Genome Institute (JGI-PGF)"/>
            <person name="Walter F."/>
            <person name="Albersmeier A."/>
            <person name="Kalinowski J."/>
            <person name="Ruckert C."/>
        </authorList>
    </citation>
    <scope>NUCLEOTIDE SEQUENCE</scope>
    <source>
        <strain evidence="2">CGMCC 4.7403</strain>
    </source>
</reference>
<dbReference type="Proteomes" id="UP000603227">
    <property type="component" value="Unassembled WGS sequence"/>
</dbReference>
<dbReference type="GO" id="GO:0008757">
    <property type="term" value="F:S-adenosylmethionine-dependent methyltransferase activity"/>
    <property type="evidence" value="ECO:0007669"/>
    <property type="project" value="InterPro"/>
</dbReference>
<keyword evidence="2" id="KW-0808">Transferase</keyword>
<keyword evidence="3" id="KW-1185">Reference proteome</keyword>
<comment type="caution">
    <text evidence="2">The sequence shown here is derived from an EMBL/GenBank/DDBJ whole genome shotgun (WGS) entry which is preliminary data.</text>
</comment>
<dbReference type="EMBL" id="BNAT01000033">
    <property type="protein sequence ID" value="GHE49694.1"/>
    <property type="molecule type" value="Genomic_DNA"/>
</dbReference>